<protein>
    <recommendedName>
        <fullName evidence="6">Mid2 domain-containing protein</fullName>
    </recommendedName>
</protein>
<feature type="signal peptide" evidence="3">
    <location>
        <begin position="1"/>
        <end position="18"/>
    </location>
</feature>
<keyword evidence="2" id="KW-1133">Transmembrane helix</keyword>
<dbReference type="AlphaFoldDB" id="A0A9P9INZ6"/>
<feature type="compositionally biased region" description="Low complexity" evidence="1">
    <location>
        <begin position="166"/>
        <end position="176"/>
    </location>
</feature>
<proteinExistence type="predicted"/>
<feature type="compositionally biased region" description="Polar residues" evidence="1">
    <location>
        <begin position="123"/>
        <end position="160"/>
    </location>
</feature>
<evidence type="ECO:0000313" key="5">
    <source>
        <dbReference type="Proteomes" id="UP000738349"/>
    </source>
</evidence>
<dbReference type="EMBL" id="JAGMUV010000019">
    <property type="protein sequence ID" value="KAH7127637.1"/>
    <property type="molecule type" value="Genomic_DNA"/>
</dbReference>
<dbReference type="Proteomes" id="UP000738349">
    <property type="component" value="Unassembled WGS sequence"/>
</dbReference>
<evidence type="ECO:0000256" key="1">
    <source>
        <dbReference type="SAM" id="MobiDB-lite"/>
    </source>
</evidence>
<evidence type="ECO:0008006" key="6">
    <source>
        <dbReference type="Google" id="ProtNLM"/>
    </source>
</evidence>
<evidence type="ECO:0000313" key="4">
    <source>
        <dbReference type="EMBL" id="KAH7127637.1"/>
    </source>
</evidence>
<keyword evidence="2" id="KW-0812">Transmembrane</keyword>
<evidence type="ECO:0000256" key="2">
    <source>
        <dbReference type="SAM" id="Phobius"/>
    </source>
</evidence>
<gene>
    <name evidence="4" type="ORF">EDB81DRAFT_145630</name>
</gene>
<comment type="caution">
    <text evidence="4">The sequence shown here is derived from an EMBL/GenBank/DDBJ whole genome shotgun (WGS) entry which is preliminary data.</text>
</comment>
<organism evidence="4 5">
    <name type="scientific">Dactylonectria macrodidyma</name>
    <dbReference type="NCBI Taxonomy" id="307937"/>
    <lineage>
        <taxon>Eukaryota</taxon>
        <taxon>Fungi</taxon>
        <taxon>Dikarya</taxon>
        <taxon>Ascomycota</taxon>
        <taxon>Pezizomycotina</taxon>
        <taxon>Sordariomycetes</taxon>
        <taxon>Hypocreomycetidae</taxon>
        <taxon>Hypocreales</taxon>
        <taxon>Nectriaceae</taxon>
        <taxon>Dactylonectria</taxon>
    </lineage>
</organism>
<sequence>MNRLVLLTASALATLVSADCFYPDGSLATNYNYQPCTNTTYASCCYFGEGDICLPNGLCDWPSHFDYRAACQNPDWSDCPEVCLDEGSDNWLSLAKCAENEYCCPTEAGSNCCVNGSQITTLSVPGSDRPSTTADKGSSSTDESEVIQTSADVTREANGSESGGSVVRTTIRVTTTANRADDDDEDGDGSSVPVGAIAGGAVGGVLVLGLIAIGIWYLLRRRPEQPAAVPTPVMVPATGAGFGGAGGAAGYYGGGDGNMGMQQPQQFHHQQQFVQPNMAMQYSQQYQMPQTTGGGVAKTEHEPTTVLTSASLDVVPAYGPPAVQQRQQGSTVVELA</sequence>
<keyword evidence="2" id="KW-0472">Membrane</keyword>
<evidence type="ECO:0000256" key="3">
    <source>
        <dbReference type="SAM" id="SignalP"/>
    </source>
</evidence>
<feature type="chain" id="PRO_5040458361" description="Mid2 domain-containing protein" evidence="3">
    <location>
        <begin position="19"/>
        <end position="336"/>
    </location>
</feature>
<name>A0A9P9INZ6_9HYPO</name>
<keyword evidence="5" id="KW-1185">Reference proteome</keyword>
<reference evidence="4" key="1">
    <citation type="journal article" date="2021" name="Nat. Commun.">
        <title>Genetic determinants of endophytism in the Arabidopsis root mycobiome.</title>
        <authorList>
            <person name="Mesny F."/>
            <person name="Miyauchi S."/>
            <person name="Thiergart T."/>
            <person name="Pickel B."/>
            <person name="Atanasova L."/>
            <person name="Karlsson M."/>
            <person name="Huettel B."/>
            <person name="Barry K.W."/>
            <person name="Haridas S."/>
            <person name="Chen C."/>
            <person name="Bauer D."/>
            <person name="Andreopoulos W."/>
            <person name="Pangilinan J."/>
            <person name="LaButti K."/>
            <person name="Riley R."/>
            <person name="Lipzen A."/>
            <person name="Clum A."/>
            <person name="Drula E."/>
            <person name="Henrissat B."/>
            <person name="Kohler A."/>
            <person name="Grigoriev I.V."/>
            <person name="Martin F.M."/>
            <person name="Hacquard S."/>
        </authorList>
    </citation>
    <scope>NUCLEOTIDE SEQUENCE</scope>
    <source>
        <strain evidence="4">MPI-CAGE-AT-0147</strain>
    </source>
</reference>
<accession>A0A9P9INZ6</accession>
<feature type="transmembrane region" description="Helical" evidence="2">
    <location>
        <begin position="196"/>
        <end position="219"/>
    </location>
</feature>
<dbReference type="OrthoDB" id="5215637at2759"/>
<keyword evidence="3" id="KW-0732">Signal</keyword>
<feature type="region of interest" description="Disordered" evidence="1">
    <location>
        <begin position="123"/>
        <end position="191"/>
    </location>
</feature>